<dbReference type="RefSeq" id="WP_011605954.1">
    <property type="nucleotide sequence ID" value="NC_008278.1"/>
</dbReference>
<evidence type="ECO:0000256" key="3">
    <source>
        <dbReference type="SAM" id="SignalP"/>
    </source>
</evidence>
<dbReference type="HOGENOM" id="CLU_017028_7_3_11"/>
<keyword evidence="6" id="KW-1185">Reference proteome</keyword>
<evidence type="ECO:0000256" key="2">
    <source>
        <dbReference type="SAM" id="MobiDB-lite"/>
    </source>
</evidence>
<dbReference type="GO" id="GO:0015833">
    <property type="term" value="P:peptide transport"/>
    <property type="evidence" value="ECO:0007669"/>
    <property type="project" value="TreeGrafter"/>
</dbReference>
<feature type="region of interest" description="Disordered" evidence="2">
    <location>
        <begin position="22"/>
        <end position="41"/>
    </location>
</feature>
<evidence type="ECO:0000313" key="6">
    <source>
        <dbReference type="Proteomes" id="UP000000657"/>
    </source>
</evidence>
<dbReference type="PANTHER" id="PTHR30290:SF38">
    <property type="entry name" value="D,D-DIPEPTIDE-BINDING PERIPLASMIC PROTEIN DDPA-RELATED"/>
    <property type="match status" value="1"/>
</dbReference>
<accession>Q0RGA8</accession>
<feature type="chain" id="PRO_5004176214" evidence="3">
    <location>
        <begin position="19"/>
        <end position="506"/>
    </location>
</feature>
<protein>
    <submittedName>
        <fullName evidence="5">ABC peptide transporter membrane component</fullName>
    </submittedName>
</protein>
<dbReference type="eggNOG" id="COG0747">
    <property type="taxonomic scope" value="Bacteria"/>
</dbReference>
<dbReference type="PROSITE" id="PS51257">
    <property type="entry name" value="PROKAR_LIPOPROTEIN"/>
    <property type="match status" value="1"/>
</dbReference>
<dbReference type="Pfam" id="PF00496">
    <property type="entry name" value="SBP_bac_5"/>
    <property type="match status" value="1"/>
</dbReference>
<organism evidence="5 6">
    <name type="scientific">Frankia alni (strain DSM 45986 / CECT 9034 / ACN14a)</name>
    <dbReference type="NCBI Taxonomy" id="326424"/>
    <lineage>
        <taxon>Bacteria</taxon>
        <taxon>Bacillati</taxon>
        <taxon>Actinomycetota</taxon>
        <taxon>Actinomycetes</taxon>
        <taxon>Frankiales</taxon>
        <taxon>Frankiaceae</taxon>
        <taxon>Frankia</taxon>
    </lineage>
</organism>
<dbReference type="GO" id="GO:1904680">
    <property type="term" value="F:peptide transmembrane transporter activity"/>
    <property type="evidence" value="ECO:0007669"/>
    <property type="project" value="TreeGrafter"/>
</dbReference>
<feature type="domain" description="Solute-binding protein family 5" evidence="4">
    <location>
        <begin position="87"/>
        <end position="411"/>
    </location>
</feature>
<dbReference type="Gene3D" id="3.10.105.10">
    <property type="entry name" value="Dipeptide-binding Protein, Domain 3"/>
    <property type="match status" value="1"/>
</dbReference>
<evidence type="ECO:0000313" key="5">
    <source>
        <dbReference type="EMBL" id="CAJ63480.1"/>
    </source>
</evidence>
<dbReference type="SUPFAM" id="SSF53850">
    <property type="entry name" value="Periplasmic binding protein-like II"/>
    <property type="match status" value="1"/>
</dbReference>
<reference evidence="5 6" key="1">
    <citation type="journal article" date="2007" name="Genome Res.">
        <title>Genome characteristics of facultatively symbiotic Frankia sp. strains reflect host range and host plant biogeography.</title>
        <authorList>
            <person name="Normand P."/>
            <person name="Lapierre P."/>
            <person name="Tisa L.S."/>
            <person name="Gogarten J.P."/>
            <person name="Alloisio N."/>
            <person name="Bagnarol E."/>
            <person name="Bassi C.A."/>
            <person name="Berry A.M."/>
            <person name="Bickhart D.M."/>
            <person name="Choisne N."/>
            <person name="Couloux A."/>
            <person name="Cournoyer B."/>
            <person name="Cruveiller S."/>
            <person name="Daubin V."/>
            <person name="Demange N."/>
            <person name="Francino M.P."/>
            <person name="Goltsman E."/>
            <person name="Huang Y."/>
            <person name="Kopp O.R."/>
            <person name="Labarre L."/>
            <person name="Lapidus A."/>
            <person name="Lavire C."/>
            <person name="Marechal J."/>
            <person name="Martinez M."/>
            <person name="Mastronunzio J.E."/>
            <person name="Mullin B.C."/>
            <person name="Niemann J."/>
            <person name="Pujic P."/>
            <person name="Rawnsley T."/>
            <person name="Rouy Z."/>
            <person name="Schenowitz C."/>
            <person name="Sellstedt A."/>
            <person name="Tavares F."/>
            <person name="Tomkins J.P."/>
            <person name="Vallenet D."/>
            <person name="Valverde C."/>
            <person name="Wall L.G."/>
            <person name="Wang Y."/>
            <person name="Medigue C."/>
            <person name="Benson D.R."/>
        </authorList>
    </citation>
    <scope>NUCLEOTIDE SEQUENCE [LARGE SCALE GENOMIC DNA]</scope>
    <source>
        <strain evidence="6">DSM 45986 / CECT 9034 / ACN14a</strain>
    </source>
</reference>
<feature type="signal peptide" evidence="3">
    <location>
        <begin position="1"/>
        <end position="18"/>
    </location>
</feature>
<dbReference type="AlphaFoldDB" id="Q0RGA8"/>
<proteinExistence type="predicted"/>
<dbReference type="CDD" id="cd08494">
    <property type="entry name" value="PBP2_NikA_DppA_OppA_like_6"/>
    <property type="match status" value="1"/>
</dbReference>
<keyword evidence="1 3" id="KW-0732">Signal</keyword>
<dbReference type="Proteomes" id="UP000000657">
    <property type="component" value="Chromosome"/>
</dbReference>
<sequence>MRIRTFAAAVAVAGLALAACGSDGEDGPTGGPASTGGRAHPDATVTIGAVLEPTSLDITRTSGVAVGQILLGNVYEGLVKRDQKGVVSPALATSYTISPDGLTYTFTLAGNAAFQDGAPVRAADVVSSLTKVIGPNSTNPHASDLASLSAVTSPDPRTVVLTLKERDSGLLFNLTGPAGVVVREGATGLDGHPDGTGPFRFDSWRRGDSITLVRNDAYRGPKAKVARVVFRYLTDANAQNNAVRTGQVDVGVISDNDLIEAYRGNPKFTIAEGTTTDKFTLAFNQDRGPLADARVRHAIRQGIDKDGLIKVLGAGTRIGSPVPPLDPWYSDLTSIDRYDPASARRLLAQAGHGGGLRLGLTVPNIYPPSIGDYVTSQLREIGVTVDLHRVEFPAWLTGVYTKHDYDLSIVDHAEARDLAFYVKPGYYFGDRSPQARDLAKAGATAASDAERDTALRGLARRYSEDAIADWLLLAKARQVARVGVTGYPTDNVSATYDLSKIEVVKS</sequence>
<dbReference type="OrthoDB" id="9046151at2"/>
<dbReference type="Gene3D" id="3.40.190.10">
    <property type="entry name" value="Periplasmic binding protein-like II"/>
    <property type="match status" value="1"/>
</dbReference>
<evidence type="ECO:0000259" key="4">
    <source>
        <dbReference type="Pfam" id="PF00496"/>
    </source>
</evidence>
<dbReference type="InterPro" id="IPR000914">
    <property type="entry name" value="SBP_5_dom"/>
</dbReference>
<dbReference type="EMBL" id="CT573213">
    <property type="protein sequence ID" value="CAJ63480.1"/>
    <property type="molecule type" value="Genomic_DNA"/>
</dbReference>
<evidence type="ECO:0000256" key="1">
    <source>
        <dbReference type="ARBA" id="ARBA00022729"/>
    </source>
</evidence>
<dbReference type="InterPro" id="IPR039424">
    <property type="entry name" value="SBP_5"/>
</dbReference>
<name>Q0RGA8_FRAAA</name>
<dbReference type="PANTHER" id="PTHR30290">
    <property type="entry name" value="PERIPLASMIC BINDING COMPONENT OF ABC TRANSPORTER"/>
    <property type="match status" value="1"/>
</dbReference>
<dbReference type="KEGG" id="fal:FRAAL4839"/>
<gene>
    <name evidence="5" type="ordered locus">FRAAL4839</name>
</gene>
<dbReference type="STRING" id="326424.FRAAL4839"/>